<dbReference type="InterPro" id="IPR029044">
    <property type="entry name" value="Nucleotide-diphossugar_trans"/>
</dbReference>
<dbReference type="EMBL" id="LC550086">
    <property type="protein sequence ID" value="BCG06389.1"/>
    <property type="molecule type" value="Genomic_DNA"/>
</dbReference>
<sequence length="230" mass="27469">MSLKLIDTEYAFFIASDDIINPYGFTSMFQTMLAHENMNIAIGNAYVLYTGKTPEQKVYGKEHFDFFSKKDSEIRKDIFINFPKPLLLQSTIFKTACLRDVGGWDSKLVWDDYPMFVKLFMRNSFDRGNIFFFADFVVSFYRQHQFNTYKNLLKQLSMVEETFKSIVPLKYYKDAISNQYAFYFLLSLREKNNKAIKKIIKVIVCEKLFFYFAKYFFVHIIKWISRRLSK</sequence>
<dbReference type="Gene3D" id="3.90.550.10">
    <property type="entry name" value="Spore Coat Polysaccharide Biosynthesis Protein SpsA, Chain A"/>
    <property type="match status" value="1"/>
</dbReference>
<accession>A0A6S6KQI2</accession>
<name>A0A6S6KQI2_ECOLX</name>
<dbReference type="SUPFAM" id="SSF53448">
    <property type="entry name" value="Nucleotide-diphospho-sugar transferases"/>
    <property type="match status" value="1"/>
</dbReference>
<evidence type="ECO:0000313" key="1">
    <source>
        <dbReference type="EMBL" id="BCG06389.1"/>
    </source>
</evidence>
<organism evidence="1">
    <name type="scientific">Escherichia coli</name>
    <dbReference type="NCBI Taxonomy" id="562"/>
    <lineage>
        <taxon>Bacteria</taxon>
        <taxon>Pseudomonadati</taxon>
        <taxon>Pseudomonadota</taxon>
        <taxon>Gammaproteobacteria</taxon>
        <taxon>Enterobacterales</taxon>
        <taxon>Enterobacteriaceae</taxon>
        <taxon>Escherichia</taxon>
    </lineage>
</organism>
<proteinExistence type="predicted"/>
<dbReference type="AlphaFoldDB" id="A0A6S6KQI2"/>
<reference evidence="1" key="1">
    <citation type="submission" date="2020-05" db="EMBL/GenBank/DDBJ databases">
        <title>Additional O-genotyping PCR primers targeting novel E. coli and Shigella-unique O-genotypes.</title>
        <authorList>
            <person name="Iguchi A."/>
            <person name="Iyoda S."/>
            <person name="Lee K."/>
        </authorList>
    </citation>
    <scope>NUCLEOTIDE SEQUENCE</scope>
    <source>
        <strain evidence="1">OT-571</strain>
    </source>
</reference>
<protein>
    <submittedName>
        <fullName evidence="1">Putative glycosyltranslocase</fullName>
    </submittedName>
</protein>